<dbReference type="PROSITE" id="PS50089">
    <property type="entry name" value="ZF_RING_2"/>
    <property type="match status" value="1"/>
</dbReference>
<dbReference type="OrthoDB" id="6366364at2759"/>
<dbReference type="Gene3D" id="3.30.40.10">
    <property type="entry name" value="Zinc/RING finger domain, C3HC4 (zinc finger)"/>
    <property type="match status" value="1"/>
</dbReference>
<evidence type="ECO:0000313" key="8">
    <source>
        <dbReference type="Proteomes" id="UP000515158"/>
    </source>
</evidence>
<dbReference type="RefSeq" id="XP_034240384.1">
    <property type="nucleotide sequence ID" value="XM_034384493.1"/>
</dbReference>
<dbReference type="GO" id="GO:0008270">
    <property type="term" value="F:zinc ion binding"/>
    <property type="evidence" value="ECO:0007669"/>
    <property type="project" value="UniProtKB-KW"/>
</dbReference>
<dbReference type="PANTHER" id="PTHR47156">
    <property type="entry name" value="PROTEIN CBG20824"/>
    <property type="match status" value="1"/>
</dbReference>
<keyword evidence="8" id="KW-1185">Reference proteome</keyword>
<evidence type="ECO:0000256" key="3">
    <source>
        <dbReference type="ARBA" id="ARBA00022833"/>
    </source>
</evidence>
<accession>A0A6P8ZMC9</accession>
<evidence type="ECO:0000313" key="9">
    <source>
        <dbReference type="RefSeq" id="XP_034240384.1"/>
    </source>
</evidence>
<dbReference type="SUPFAM" id="SSF57850">
    <property type="entry name" value="RING/U-box"/>
    <property type="match status" value="1"/>
</dbReference>
<feature type="domain" description="RING-type" evidence="7">
    <location>
        <begin position="3"/>
        <end position="43"/>
    </location>
</feature>
<reference evidence="9" key="1">
    <citation type="submission" date="2025-08" db="UniProtKB">
        <authorList>
            <consortium name="RefSeq"/>
        </authorList>
    </citation>
    <scope>IDENTIFICATION</scope>
    <source>
        <tissue evidence="9">Total insect</tissue>
    </source>
</reference>
<evidence type="ECO:0000256" key="1">
    <source>
        <dbReference type="ARBA" id="ARBA00022723"/>
    </source>
</evidence>
<dbReference type="GeneID" id="117644848"/>
<dbReference type="AlphaFoldDB" id="A0A6P8ZMC9"/>
<evidence type="ECO:0000256" key="6">
    <source>
        <dbReference type="SAM" id="MobiDB-lite"/>
    </source>
</evidence>
<dbReference type="Proteomes" id="UP000515158">
    <property type="component" value="Unplaced"/>
</dbReference>
<evidence type="ECO:0000256" key="2">
    <source>
        <dbReference type="ARBA" id="ARBA00022771"/>
    </source>
</evidence>
<dbReference type="InterPro" id="IPR001841">
    <property type="entry name" value="Znf_RING"/>
</dbReference>
<protein>
    <submittedName>
        <fullName evidence="9">Uncharacterized protein LOC117644848</fullName>
    </submittedName>
</protein>
<keyword evidence="1" id="KW-0479">Metal-binding</keyword>
<gene>
    <name evidence="9" type="primary">LOC117644848</name>
</gene>
<dbReference type="InterPro" id="IPR052667">
    <property type="entry name" value="E3_ubiquitin-ligase_RING"/>
</dbReference>
<evidence type="ECO:0000256" key="4">
    <source>
        <dbReference type="PROSITE-ProRule" id="PRU00175"/>
    </source>
</evidence>
<feature type="region of interest" description="Disordered" evidence="6">
    <location>
        <begin position="237"/>
        <end position="261"/>
    </location>
</feature>
<dbReference type="KEGG" id="tpal:117644848"/>
<keyword evidence="2 4" id="KW-0863">Zinc-finger</keyword>
<name>A0A6P8ZMC9_THRPL</name>
<dbReference type="InterPro" id="IPR013083">
    <property type="entry name" value="Znf_RING/FYVE/PHD"/>
</dbReference>
<feature type="coiled-coil region" evidence="5">
    <location>
        <begin position="125"/>
        <end position="159"/>
    </location>
</feature>
<dbReference type="InterPro" id="IPR027370">
    <property type="entry name" value="Znf-RING_euk"/>
</dbReference>
<keyword evidence="5" id="KW-0175">Coiled coil</keyword>
<proteinExistence type="predicted"/>
<sequence length="472" mass="52388">MECDICLEEFDLVERRPKTLPCGHSVCRHCSHRMHKQVCPACRKEFSTPVLSLPDNYAVLELIEKKQRLSPGGSSIPLSKMRCRDCSTVASAKCVDRGHVLLSPGKKRPKTIVRSGLPSGVQTTAEQAERVVEMLQGAAQAVESQLVEWRASLKQVQESERALRHAVEHGTLEEIDELCANLDLEQLDRLKEAAGLVEASCGLQAQLQDKLGDKWKELKKGDPVELLNALVLDIHQQGSNENSENRKEPVPRKAKPSVPAVGGRIQELDLHNLSQTAPSKRTEKINVLARLRQRGVRRLIKVRCDRDPAWILVVLRSAAPTLEELYMKSPCAEHVREAHAMAGLRRLELECDGYLDARPPVLPDLPQASLKWLRAVGLPRPTLVSLLRAHSASLDDLWLQVGTPGGGKWPWACNDLEALLVQSGLHSSRIVLVRLYVTHSTADCPAQVAAVRAALGSTVQCTECHKVKWERF</sequence>
<dbReference type="SMART" id="SM00184">
    <property type="entry name" value="RING"/>
    <property type="match status" value="1"/>
</dbReference>
<organism evidence="9">
    <name type="scientific">Thrips palmi</name>
    <name type="common">Melon thrips</name>
    <dbReference type="NCBI Taxonomy" id="161013"/>
    <lineage>
        <taxon>Eukaryota</taxon>
        <taxon>Metazoa</taxon>
        <taxon>Ecdysozoa</taxon>
        <taxon>Arthropoda</taxon>
        <taxon>Hexapoda</taxon>
        <taxon>Insecta</taxon>
        <taxon>Pterygota</taxon>
        <taxon>Neoptera</taxon>
        <taxon>Paraneoptera</taxon>
        <taxon>Thysanoptera</taxon>
        <taxon>Terebrantia</taxon>
        <taxon>Thripoidea</taxon>
        <taxon>Thripidae</taxon>
        <taxon>Thrips</taxon>
    </lineage>
</organism>
<dbReference type="PANTHER" id="PTHR47156:SF10">
    <property type="entry name" value="E3 UBIQUITIN-PROTEIN LIGASE TRIM-21-RELATED"/>
    <property type="match status" value="1"/>
</dbReference>
<dbReference type="Pfam" id="PF13445">
    <property type="entry name" value="zf-RING_UBOX"/>
    <property type="match status" value="1"/>
</dbReference>
<evidence type="ECO:0000259" key="7">
    <source>
        <dbReference type="PROSITE" id="PS50089"/>
    </source>
</evidence>
<keyword evidence="3" id="KW-0862">Zinc</keyword>
<dbReference type="InParanoid" id="A0A6P8ZMC9"/>
<evidence type="ECO:0000256" key="5">
    <source>
        <dbReference type="SAM" id="Coils"/>
    </source>
</evidence>